<dbReference type="EMBL" id="VSRR010105436">
    <property type="protein sequence ID" value="MPC96307.1"/>
    <property type="molecule type" value="Genomic_DNA"/>
</dbReference>
<sequence length="100" mass="10701">MILSLPTPLFTCPPPPSSFLLLPPGVGGMRGEEGEEGEEAMHEKPFRILNYIFWRSRASDARREVGKGGVGEAGKDSGVSQGGGKRSVLTQPFSQTSLAR</sequence>
<feature type="compositionally biased region" description="Polar residues" evidence="1">
    <location>
        <begin position="88"/>
        <end position="100"/>
    </location>
</feature>
<organism evidence="2 3">
    <name type="scientific">Portunus trituberculatus</name>
    <name type="common">Swimming crab</name>
    <name type="synonym">Neptunus trituberculatus</name>
    <dbReference type="NCBI Taxonomy" id="210409"/>
    <lineage>
        <taxon>Eukaryota</taxon>
        <taxon>Metazoa</taxon>
        <taxon>Ecdysozoa</taxon>
        <taxon>Arthropoda</taxon>
        <taxon>Crustacea</taxon>
        <taxon>Multicrustacea</taxon>
        <taxon>Malacostraca</taxon>
        <taxon>Eumalacostraca</taxon>
        <taxon>Eucarida</taxon>
        <taxon>Decapoda</taxon>
        <taxon>Pleocyemata</taxon>
        <taxon>Brachyura</taxon>
        <taxon>Eubrachyura</taxon>
        <taxon>Portunoidea</taxon>
        <taxon>Portunidae</taxon>
        <taxon>Portuninae</taxon>
        <taxon>Portunus</taxon>
    </lineage>
</organism>
<evidence type="ECO:0000313" key="2">
    <source>
        <dbReference type="EMBL" id="MPC96307.1"/>
    </source>
</evidence>
<dbReference type="Proteomes" id="UP000324222">
    <property type="component" value="Unassembled WGS sequence"/>
</dbReference>
<proteinExistence type="predicted"/>
<comment type="caution">
    <text evidence="2">The sequence shown here is derived from an EMBL/GenBank/DDBJ whole genome shotgun (WGS) entry which is preliminary data.</text>
</comment>
<keyword evidence="3" id="KW-1185">Reference proteome</keyword>
<gene>
    <name evidence="2" type="ORF">E2C01_091558</name>
</gene>
<evidence type="ECO:0000256" key="1">
    <source>
        <dbReference type="SAM" id="MobiDB-lite"/>
    </source>
</evidence>
<name>A0A5B7JT70_PORTR</name>
<reference evidence="2 3" key="1">
    <citation type="submission" date="2019-05" db="EMBL/GenBank/DDBJ databases">
        <title>Another draft genome of Portunus trituberculatus and its Hox gene families provides insights of decapod evolution.</title>
        <authorList>
            <person name="Jeong J.-H."/>
            <person name="Song I."/>
            <person name="Kim S."/>
            <person name="Choi T."/>
            <person name="Kim D."/>
            <person name="Ryu S."/>
            <person name="Kim W."/>
        </authorList>
    </citation>
    <scope>NUCLEOTIDE SEQUENCE [LARGE SCALE GENOMIC DNA]</scope>
    <source>
        <tissue evidence="2">Muscle</tissue>
    </source>
</reference>
<accession>A0A5B7JT70</accession>
<evidence type="ECO:0000313" key="3">
    <source>
        <dbReference type="Proteomes" id="UP000324222"/>
    </source>
</evidence>
<dbReference type="AlphaFoldDB" id="A0A5B7JT70"/>
<protein>
    <submittedName>
        <fullName evidence="2">Uncharacterized protein</fullName>
    </submittedName>
</protein>
<feature type="region of interest" description="Disordered" evidence="1">
    <location>
        <begin position="63"/>
        <end position="100"/>
    </location>
</feature>